<protein>
    <submittedName>
        <fullName evidence="2">Uncharacterized protein</fullName>
    </submittedName>
</protein>
<dbReference type="Proteomes" id="UP000295258">
    <property type="component" value="Unassembled WGS sequence"/>
</dbReference>
<evidence type="ECO:0000313" key="2">
    <source>
        <dbReference type="EMBL" id="TDD12814.1"/>
    </source>
</evidence>
<dbReference type="EMBL" id="SMKO01000001">
    <property type="protein sequence ID" value="TDD12814.1"/>
    <property type="molecule type" value="Genomic_DNA"/>
</dbReference>
<feature type="region of interest" description="Disordered" evidence="1">
    <location>
        <begin position="253"/>
        <end position="287"/>
    </location>
</feature>
<comment type="caution">
    <text evidence="2">The sequence shown here is derived from an EMBL/GenBank/DDBJ whole genome shotgun (WGS) entry which is preliminary data.</text>
</comment>
<evidence type="ECO:0000313" key="3">
    <source>
        <dbReference type="Proteomes" id="UP000295258"/>
    </source>
</evidence>
<evidence type="ECO:0000256" key="1">
    <source>
        <dbReference type="SAM" id="MobiDB-lite"/>
    </source>
</evidence>
<accession>A0A4R4WAC1</accession>
<sequence length="287" mass="31585">MGMMLPAWVIDPGYWPPDEQDYLANASTLRTALEGIQVPAAESDATMEQAQQNYQGEASTALAGTWEQVSQARALATTAMNIIPISLDGVAGVISGSKLAIGSVAAATTVLVAAHLLNPHPLSRAYAKLRIRAMHRIVQQVAREAKEGVEGPIAHALKRRVAGHLRELRENLPHPEPRPQFAGSAPGSRRRTEPTSERDSHMTMMAGRGWFGKTTRDEERVAEREVETQYLNTNYKVQELEELARDEDELAADAAQGISGEAAQRHWQQADALRERAENLRNTRSRN</sequence>
<organism evidence="2 3">
    <name type="scientific">Nonomuraea deserti</name>
    <dbReference type="NCBI Taxonomy" id="1848322"/>
    <lineage>
        <taxon>Bacteria</taxon>
        <taxon>Bacillati</taxon>
        <taxon>Actinomycetota</taxon>
        <taxon>Actinomycetes</taxon>
        <taxon>Streptosporangiales</taxon>
        <taxon>Streptosporangiaceae</taxon>
        <taxon>Nonomuraea</taxon>
    </lineage>
</organism>
<feature type="region of interest" description="Disordered" evidence="1">
    <location>
        <begin position="169"/>
        <end position="201"/>
    </location>
</feature>
<reference evidence="2 3" key="1">
    <citation type="submission" date="2019-03" db="EMBL/GenBank/DDBJ databases">
        <title>Draft genome sequences of novel Actinobacteria.</title>
        <authorList>
            <person name="Sahin N."/>
            <person name="Ay H."/>
            <person name="Saygin H."/>
        </authorList>
    </citation>
    <scope>NUCLEOTIDE SEQUENCE [LARGE SCALE GENOMIC DNA]</scope>
    <source>
        <strain evidence="2 3">KC310</strain>
    </source>
</reference>
<name>A0A4R4WAC1_9ACTN</name>
<proteinExistence type="predicted"/>
<feature type="compositionally biased region" description="Basic and acidic residues" evidence="1">
    <location>
        <begin position="272"/>
        <end position="281"/>
    </location>
</feature>
<keyword evidence="3" id="KW-1185">Reference proteome</keyword>
<feature type="compositionally biased region" description="Basic and acidic residues" evidence="1">
    <location>
        <begin position="190"/>
        <end position="201"/>
    </location>
</feature>
<dbReference type="AlphaFoldDB" id="A0A4R4WAC1"/>
<dbReference type="RefSeq" id="WP_132590874.1">
    <property type="nucleotide sequence ID" value="NZ_SMKO01000001.1"/>
</dbReference>
<gene>
    <name evidence="2" type="ORF">E1292_00715</name>
</gene>